<keyword evidence="2" id="KW-1185">Reference proteome</keyword>
<dbReference type="STRING" id="218491.ECA1392"/>
<reference evidence="1" key="1">
    <citation type="submission" date="2004-02" db="EMBL/GenBank/DDBJ databases">
        <title>The genome sequence of the enterobacterial phytopathogen Erwinia carotovora subsp. atroseptica SCRI1043 and functional genomic identification of novel virulence factors.</title>
        <authorList>
            <person name="Bell K.S."/>
            <person name="Sebaihia M."/>
            <person name="Pritchard L."/>
            <person name="Holden M."/>
            <person name="Hyman L.J."/>
            <person name="Holeva M.C."/>
            <person name="Thomson N.R."/>
            <person name="Bentley S.D."/>
            <person name="Churcher C."/>
            <person name="Mungall K."/>
            <person name="Atkin R."/>
            <person name="Bason N."/>
            <person name="Brooks K."/>
            <person name="Chillingworth T."/>
            <person name="Clark K."/>
            <person name="Doggett J."/>
            <person name="Fraser A."/>
            <person name="Hance Z."/>
            <person name="Hauser H."/>
            <person name="Jagels K."/>
            <person name="Moule S."/>
            <person name="Norbertczak H."/>
            <person name="Ormond D."/>
            <person name="Price C."/>
            <person name="Quail M.A."/>
            <person name="Sanders M."/>
            <person name="Walker D."/>
            <person name="Whitehead S."/>
            <person name="Salmond G.P.C."/>
            <person name="Birch P.R.J."/>
            <person name="Barrell B.G."/>
            <person name="Parkhill J."/>
            <person name="Toth I.K."/>
        </authorList>
    </citation>
    <scope>NUCLEOTIDE SEQUENCE</scope>
    <source>
        <strain evidence="1">SCRI1043</strain>
    </source>
</reference>
<dbReference type="KEGG" id="eca:ECA1392"/>
<evidence type="ECO:0000313" key="2">
    <source>
        <dbReference type="Proteomes" id="UP000007966"/>
    </source>
</evidence>
<dbReference type="EMBL" id="BX950851">
    <property type="protein sequence ID" value="CAG74302.1"/>
    <property type="molecule type" value="Genomic_DNA"/>
</dbReference>
<dbReference type="HOGENOM" id="CLU_2247444_0_0_6"/>
<organism evidence="1 2">
    <name type="scientific">Pectobacterium atrosepticum (strain SCRI 1043 / ATCC BAA-672)</name>
    <name type="common">Erwinia carotovora subsp. atroseptica</name>
    <dbReference type="NCBI Taxonomy" id="218491"/>
    <lineage>
        <taxon>Bacteria</taxon>
        <taxon>Pseudomonadati</taxon>
        <taxon>Pseudomonadota</taxon>
        <taxon>Gammaproteobacteria</taxon>
        <taxon>Enterobacterales</taxon>
        <taxon>Pectobacteriaceae</taxon>
        <taxon>Pectobacterium</taxon>
    </lineage>
</organism>
<dbReference type="AlphaFoldDB" id="Q6D7D3"/>
<accession>Q6D7D3</accession>
<gene>
    <name evidence="1" type="ordered locus">ECA1392</name>
</gene>
<proteinExistence type="predicted"/>
<evidence type="ECO:0000313" key="1">
    <source>
        <dbReference type="EMBL" id="CAG74302.1"/>
    </source>
</evidence>
<dbReference type="Proteomes" id="UP000007966">
    <property type="component" value="Chromosome"/>
</dbReference>
<sequence length="104" mass="12108">MSGKKPDIKIEKDRESVLILCALAVRMADAGQHVKYFAQAVNRPHDNHHHHRNHGNCKQQALQQLQHAYLTYCNGNATLALLVRYFTVNRNRRNCDLVYRSKRK</sequence>
<protein>
    <submittedName>
        <fullName evidence="1">Uncharacterized protein</fullName>
    </submittedName>
</protein>
<name>Q6D7D3_PECAS</name>